<dbReference type="Pfam" id="PF00578">
    <property type="entry name" value="AhpC-TSA"/>
    <property type="match status" value="1"/>
</dbReference>
<dbReference type="GO" id="GO:0034599">
    <property type="term" value="P:cellular response to oxidative stress"/>
    <property type="evidence" value="ECO:0007669"/>
    <property type="project" value="TreeGrafter"/>
</dbReference>
<keyword evidence="7" id="KW-1015">Disulfide bond</keyword>
<evidence type="ECO:0000259" key="13">
    <source>
        <dbReference type="PROSITE" id="PS51352"/>
    </source>
</evidence>
<dbReference type="CDD" id="cd03017">
    <property type="entry name" value="PRX_BCP"/>
    <property type="match status" value="1"/>
</dbReference>
<dbReference type="AlphaFoldDB" id="A0A9X1FR87"/>
<evidence type="ECO:0000256" key="3">
    <source>
        <dbReference type="ARBA" id="ARBA00013017"/>
    </source>
</evidence>
<evidence type="ECO:0000256" key="7">
    <source>
        <dbReference type="ARBA" id="ARBA00023157"/>
    </source>
</evidence>
<evidence type="ECO:0000256" key="11">
    <source>
        <dbReference type="ARBA" id="ARBA00042639"/>
    </source>
</evidence>
<keyword evidence="8" id="KW-0676">Redox-active center</keyword>
<dbReference type="PANTHER" id="PTHR42801">
    <property type="entry name" value="THIOREDOXIN-DEPENDENT PEROXIDE REDUCTASE"/>
    <property type="match status" value="1"/>
</dbReference>
<evidence type="ECO:0000313" key="15">
    <source>
        <dbReference type="Proteomes" id="UP001138686"/>
    </source>
</evidence>
<comment type="function">
    <text evidence="1">Thiol-specific peroxidase that catalyzes the reduction of hydrogen peroxide and organic hydroperoxides to water and alcohols, respectively. Plays a role in cell protection against oxidative stress by detoxifying peroxides and as sensor of hydrogen peroxide-mediated signaling events.</text>
</comment>
<dbReference type="PANTHER" id="PTHR42801:SF4">
    <property type="entry name" value="AHPC_TSA FAMILY PROTEIN"/>
    <property type="match status" value="1"/>
</dbReference>
<proteinExistence type="inferred from homology"/>
<dbReference type="EC" id="1.11.1.24" evidence="3"/>
<organism evidence="14 15">
    <name type="scientific">Halomarinibacterium sedimenti</name>
    <dbReference type="NCBI Taxonomy" id="2857106"/>
    <lineage>
        <taxon>Bacteria</taxon>
        <taxon>Pseudomonadati</taxon>
        <taxon>Bacteroidota</taxon>
        <taxon>Flavobacteriia</taxon>
        <taxon>Flavobacteriales</taxon>
        <taxon>Flavobacteriaceae</taxon>
        <taxon>Halomarinibacterium</taxon>
    </lineage>
</organism>
<dbReference type="FunFam" id="3.40.30.10:FF:000007">
    <property type="entry name" value="Thioredoxin-dependent thiol peroxidase"/>
    <property type="match status" value="1"/>
</dbReference>
<protein>
    <recommendedName>
        <fullName evidence="3">thioredoxin-dependent peroxiredoxin</fullName>
        <ecNumber evidence="3">1.11.1.24</ecNumber>
    </recommendedName>
    <alternativeName>
        <fullName evidence="9">Thioredoxin peroxidase</fullName>
    </alternativeName>
    <alternativeName>
        <fullName evidence="11">Thioredoxin-dependent peroxiredoxin Bcp</fullName>
    </alternativeName>
</protein>
<evidence type="ECO:0000256" key="1">
    <source>
        <dbReference type="ARBA" id="ARBA00003330"/>
    </source>
</evidence>
<accession>A0A9X1FR87</accession>
<dbReference type="EMBL" id="JAHWDP010000009">
    <property type="protein sequence ID" value="MBW2939101.1"/>
    <property type="molecule type" value="Genomic_DNA"/>
</dbReference>
<evidence type="ECO:0000256" key="12">
    <source>
        <dbReference type="ARBA" id="ARBA00049091"/>
    </source>
</evidence>
<comment type="similarity">
    <text evidence="10">Belongs to the peroxiredoxin family. BCP/PrxQ subfamily.</text>
</comment>
<keyword evidence="15" id="KW-1185">Reference proteome</keyword>
<evidence type="ECO:0000313" key="14">
    <source>
        <dbReference type="EMBL" id="MBW2939101.1"/>
    </source>
</evidence>
<gene>
    <name evidence="14" type="ORF">KXJ69_13375</name>
</gene>
<dbReference type="RefSeq" id="WP_219053628.1">
    <property type="nucleotide sequence ID" value="NZ_JAHWDP010000009.1"/>
</dbReference>
<dbReference type="InterPro" id="IPR013766">
    <property type="entry name" value="Thioredoxin_domain"/>
</dbReference>
<evidence type="ECO:0000256" key="10">
    <source>
        <dbReference type="ARBA" id="ARBA00038489"/>
    </source>
</evidence>
<dbReference type="GO" id="GO:0008379">
    <property type="term" value="F:thioredoxin peroxidase activity"/>
    <property type="evidence" value="ECO:0007669"/>
    <property type="project" value="TreeGrafter"/>
</dbReference>
<reference evidence="14" key="1">
    <citation type="submission" date="2021-07" db="EMBL/GenBank/DDBJ databases">
        <title>Aureisphaera sp. CAU 1614 isolated from sea sediment.</title>
        <authorList>
            <person name="Kim W."/>
        </authorList>
    </citation>
    <scope>NUCLEOTIDE SEQUENCE</scope>
    <source>
        <strain evidence="14">CAU 1614</strain>
    </source>
</reference>
<keyword evidence="5" id="KW-0049">Antioxidant</keyword>
<evidence type="ECO:0000256" key="4">
    <source>
        <dbReference type="ARBA" id="ARBA00022559"/>
    </source>
</evidence>
<comment type="subunit">
    <text evidence="2">Monomer.</text>
</comment>
<dbReference type="InterPro" id="IPR050924">
    <property type="entry name" value="Peroxiredoxin_BCP/PrxQ"/>
</dbReference>
<dbReference type="InterPro" id="IPR024706">
    <property type="entry name" value="Peroxiredoxin_AhpC-typ"/>
</dbReference>
<dbReference type="Proteomes" id="UP001138686">
    <property type="component" value="Unassembled WGS sequence"/>
</dbReference>
<evidence type="ECO:0000256" key="5">
    <source>
        <dbReference type="ARBA" id="ARBA00022862"/>
    </source>
</evidence>
<name>A0A9X1FR87_9FLAO</name>
<comment type="catalytic activity">
    <reaction evidence="12">
        <text>a hydroperoxide + [thioredoxin]-dithiol = an alcohol + [thioredoxin]-disulfide + H2O</text>
        <dbReference type="Rhea" id="RHEA:62620"/>
        <dbReference type="Rhea" id="RHEA-COMP:10698"/>
        <dbReference type="Rhea" id="RHEA-COMP:10700"/>
        <dbReference type="ChEBI" id="CHEBI:15377"/>
        <dbReference type="ChEBI" id="CHEBI:29950"/>
        <dbReference type="ChEBI" id="CHEBI:30879"/>
        <dbReference type="ChEBI" id="CHEBI:35924"/>
        <dbReference type="ChEBI" id="CHEBI:50058"/>
        <dbReference type="EC" id="1.11.1.24"/>
    </reaction>
</comment>
<keyword evidence="6" id="KW-0560">Oxidoreductase</keyword>
<sequence length="145" mass="16207">MKLGDSLPEFSLNNQEGHLISSTDLKGRNPLVIYFYPKNFTPGCNREACGFRDSFEEFSAKGAQVIGISADSVASHQKFATHYKLPFILLSDSKNKVRKLFGVKSNFLGILPGRETYVFNKEGNLTFKFKSMGADAHIEEALKHI</sequence>
<comment type="caution">
    <text evidence="14">The sequence shown here is derived from an EMBL/GenBank/DDBJ whole genome shotgun (WGS) entry which is preliminary data.</text>
</comment>
<keyword evidence="4" id="KW-0575">Peroxidase</keyword>
<evidence type="ECO:0000256" key="6">
    <source>
        <dbReference type="ARBA" id="ARBA00023002"/>
    </source>
</evidence>
<feature type="domain" description="Thioredoxin" evidence="13">
    <location>
        <begin position="1"/>
        <end position="145"/>
    </location>
</feature>
<dbReference type="InterPro" id="IPR000866">
    <property type="entry name" value="AhpC/TSA"/>
</dbReference>
<dbReference type="GO" id="GO:0005737">
    <property type="term" value="C:cytoplasm"/>
    <property type="evidence" value="ECO:0007669"/>
    <property type="project" value="TreeGrafter"/>
</dbReference>
<dbReference type="PIRSF" id="PIRSF000239">
    <property type="entry name" value="AHPC"/>
    <property type="match status" value="1"/>
</dbReference>
<evidence type="ECO:0000256" key="9">
    <source>
        <dbReference type="ARBA" id="ARBA00032824"/>
    </source>
</evidence>
<dbReference type="GO" id="GO:0045454">
    <property type="term" value="P:cell redox homeostasis"/>
    <property type="evidence" value="ECO:0007669"/>
    <property type="project" value="TreeGrafter"/>
</dbReference>
<dbReference type="PROSITE" id="PS51352">
    <property type="entry name" value="THIOREDOXIN_2"/>
    <property type="match status" value="1"/>
</dbReference>
<evidence type="ECO:0000256" key="2">
    <source>
        <dbReference type="ARBA" id="ARBA00011245"/>
    </source>
</evidence>
<evidence type="ECO:0000256" key="8">
    <source>
        <dbReference type="ARBA" id="ARBA00023284"/>
    </source>
</evidence>